<evidence type="ECO:0000256" key="1">
    <source>
        <dbReference type="SAM" id="MobiDB-lite"/>
    </source>
</evidence>
<evidence type="ECO:0000313" key="3">
    <source>
        <dbReference type="Proteomes" id="UP001187192"/>
    </source>
</evidence>
<name>A0AA88ART8_FICCA</name>
<feature type="region of interest" description="Disordered" evidence="1">
    <location>
        <begin position="1"/>
        <end position="48"/>
    </location>
</feature>
<dbReference type="AlphaFoldDB" id="A0AA88ART8"/>
<accession>A0AA88ART8</accession>
<organism evidence="2 3">
    <name type="scientific">Ficus carica</name>
    <name type="common">Common fig</name>
    <dbReference type="NCBI Taxonomy" id="3494"/>
    <lineage>
        <taxon>Eukaryota</taxon>
        <taxon>Viridiplantae</taxon>
        <taxon>Streptophyta</taxon>
        <taxon>Embryophyta</taxon>
        <taxon>Tracheophyta</taxon>
        <taxon>Spermatophyta</taxon>
        <taxon>Magnoliopsida</taxon>
        <taxon>eudicotyledons</taxon>
        <taxon>Gunneridae</taxon>
        <taxon>Pentapetalae</taxon>
        <taxon>rosids</taxon>
        <taxon>fabids</taxon>
        <taxon>Rosales</taxon>
        <taxon>Moraceae</taxon>
        <taxon>Ficeae</taxon>
        <taxon>Ficus</taxon>
    </lineage>
</organism>
<protein>
    <submittedName>
        <fullName evidence="2">Uncharacterized protein</fullName>
    </submittedName>
</protein>
<sequence length="228" mass="25322">MGLRAGSVIVRQTGQGMSEMKSADKGKLESRDLHEVGRDSGDQILNSKSNDLANGGRFMKSRDLLGCHLTFSNNGSSLNDEGASHVTPFNAMVSSHARKDGLYDVPMARDVTASPEESLLAADANVFHLAAGESLAMARRKKRNPKSPVFVYDRNVVSAKAKWGLILIWKKDWEVDMRSFSRGHIDSIIKSPDGVVWRFTGFYGNPAKSQCHHFWELIRRLRSTFSLP</sequence>
<comment type="caution">
    <text evidence="2">The sequence shown here is derived from an EMBL/GenBank/DDBJ whole genome shotgun (WGS) entry which is preliminary data.</text>
</comment>
<feature type="compositionally biased region" description="Basic and acidic residues" evidence="1">
    <location>
        <begin position="21"/>
        <end position="41"/>
    </location>
</feature>
<evidence type="ECO:0000313" key="2">
    <source>
        <dbReference type="EMBL" id="GMN51478.1"/>
    </source>
</evidence>
<proteinExistence type="predicted"/>
<keyword evidence="3" id="KW-1185">Reference proteome</keyword>
<gene>
    <name evidence="2" type="ORF">TIFTF001_020630</name>
</gene>
<reference evidence="2" key="1">
    <citation type="submission" date="2023-07" db="EMBL/GenBank/DDBJ databases">
        <title>draft genome sequence of fig (Ficus carica).</title>
        <authorList>
            <person name="Takahashi T."/>
            <person name="Nishimura K."/>
        </authorList>
    </citation>
    <scope>NUCLEOTIDE SEQUENCE</scope>
</reference>
<dbReference type="EMBL" id="BTGU01000037">
    <property type="protein sequence ID" value="GMN51478.1"/>
    <property type="molecule type" value="Genomic_DNA"/>
</dbReference>
<dbReference type="Proteomes" id="UP001187192">
    <property type="component" value="Unassembled WGS sequence"/>
</dbReference>